<dbReference type="Proteomes" id="UP000288351">
    <property type="component" value="Unassembled WGS sequence"/>
</dbReference>
<evidence type="ECO:0000313" key="3">
    <source>
        <dbReference type="Proteomes" id="UP000288351"/>
    </source>
</evidence>
<gene>
    <name evidence="2" type="ORF">SALB_08280</name>
</gene>
<feature type="region of interest" description="Disordered" evidence="1">
    <location>
        <begin position="1"/>
        <end position="30"/>
    </location>
</feature>
<comment type="caution">
    <text evidence="2">The sequence shown here is derived from an EMBL/GenBank/DDBJ whole genome shotgun (WGS) entry which is preliminary data.</text>
</comment>
<protein>
    <submittedName>
        <fullName evidence="2">Uncharacterized protein</fullName>
    </submittedName>
</protein>
<proteinExistence type="predicted"/>
<dbReference type="EMBL" id="BHXC01000007">
    <property type="protein sequence ID" value="GCB95475.1"/>
    <property type="molecule type" value="Genomic_DNA"/>
</dbReference>
<sequence>MNAVPAVPPPSPRHGREDLATRPRGCPTAG</sequence>
<feature type="compositionally biased region" description="Pro residues" evidence="1">
    <location>
        <begin position="1"/>
        <end position="12"/>
    </location>
</feature>
<reference evidence="2 3" key="1">
    <citation type="journal article" date="2019" name="Microbiol. Resour. Announc.">
        <title>Draft Genome Sequence of the Most Traditional epsilon-Poly-l-Lysine Producer, Streptomyces albulus NBRC14147.</title>
        <authorList>
            <person name="Yamanaka K."/>
            <person name="Hamano Y."/>
        </authorList>
    </citation>
    <scope>NUCLEOTIDE SEQUENCE [LARGE SCALE GENOMIC DNA]</scope>
    <source>
        <strain evidence="2 3">NBRC 14147</strain>
    </source>
</reference>
<organism evidence="2 3">
    <name type="scientific">Streptomyces noursei</name>
    <name type="common">Streptomyces albulus</name>
    <dbReference type="NCBI Taxonomy" id="1971"/>
    <lineage>
        <taxon>Bacteria</taxon>
        <taxon>Bacillati</taxon>
        <taxon>Actinomycetota</taxon>
        <taxon>Actinomycetes</taxon>
        <taxon>Kitasatosporales</taxon>
        <taxon>Streptomycetaceae</taxon>
        <taxon>Streptomyces</taxon>
    </lineage>
</organism>
<evidence type="ECO:0000256" key="1">
    <source>
        <dbReference type="SAM" id="MobiDB-lite"/>
    </source>
</evidence>
<accession>A0A059WE90</accession>
<name>A0A059WE90_STRNR</name>
<evidence type="ECO:0000313" key="2">
    <source>
        <dbReference type="EMBL" id="GCB95475.1"/>
    </source>
</evidence>
<dbReference type="AlphaFoldDB" id="A0A059WE90"/>